<feature type="region of interest" description="Disordered" evidence="1">
    <location>
        <begin position="140"/>
        <end position="181"/>
    </location>
</feature>
<dbReference type="EMBL" id="KZ857469">
    <property type="protein sequence ID" value="RDX43180.1"/>
    <property type="molecule type" value="Genomic_DNA"/>
</dbReference>
<evidence type="ECO:0000256" key="1">
    <source>
        <dbReference type="SAM" id="MobiDB-lite"/>
    </source>
</evidence>
<feature type="compositionally biased region" description="Basic and acidic residues" evidence="1">
    <location>
        <begin position="67"/>
        <end position="78"/>
    </location>
</feature>
<evidence type="ECO:0000313" key="2">
    <source>
        <dbReference type="EMBL" id="RDX43180.1"/>
    </source>
</evidence>
<dbReference type="AlphaFoldDB" id="A0A371CSB3"/>
<dbReference type="Proteomes" id="UP000256964">
    <property type="component" value="Unassembled WGS sequence"/>
</dbReference>
<gene>
    <name evidence="2" type="ORF">OH76DRAFT_1237383</name>
</gene>
<protein>
    <submittedName>
        <fullName evidence="2">Uncharacterized protein</fullName>
    </submittedName>
</protein>
<reference evidence="2 3" key="1">
    <citation type="journal article" date="2018" name="Biotechnol. Biofuels">
        <title>Integrative visual omics of the white-rot fungus Polyporus brumalis exposes the biotechnological potential of its oxidative enzymes for delignifying raw plant biomass.</title>
        <authorList>
            <person name="Miyauchi S."/>
            <person name="Rancon A."/>
            <person name="Drula E."/>
            <person name="Hage H."/>
            <person name="Chaduli D."/>
            <person name="Favel A."/>
            <person name="Grisel S."/>
            <person name="Henrissat B."/>
            <person name="Herpoel-Gimbert I."/>
            <person name="Ruiz-Duenas F.J."/>
            <person name="Chevret D."/>
            <person name="Hainaut M."/>
            <person name="Lin J."/>
            <person name="Wang M."/>
            <person name="Pangilinan J."/>
            <person name="Lipzen A."/>
            <person name="Lesage-Meessen L."/>
            <person name="Navarro D."/>
            <person name="Riley R."/>
            <person name="Grigoriev I.V."/>
            <person name="Zhou S."/>
            <person name="Raouche S."/>
            <person name="Rosso M.N."/>
        </authorList>
    </citation>
    <scope>NUCLEOTIDE SEQUENCE [LARGE SCALE GENOMIC DNA]</scope>
    <source>
        <strain evidence="2 3">BRFM 1820</strain>
    </source>
</reference>
<feature type="compositionally biased region" description="Basic and acidic residues" evidence="1">
    <location>
        <begin position="34"/>
        <end position="46"/>
    </location>
</feature>
<keyword evidence="3" id="KW-1185">Reference proteome</keyword>
<sequence>MQTDHCLDLPFSLWCARPPIAQLPDQPPRTVASARHEPDSPRDGAQRAHCGRLVQPQFVRRRVRHERHPEGRGERDADEHEGDAEERLRGREGVQRREHLVRIGPGLGPLLVSVSCGEEAAGGEGEGCAEECAPCGRGAEEELEVDGRRRPDAGVDVGDDEPAEDAEEGCDECAGGEDADAGEEVVEGAGGVVAVAVGWRGGCGCIG</sequence>
<name>A0A371CSB3_9APHY</name>
<accession>A0A371CSB3</accession>
<evidence type="ECO:0000313" key="3">
    <source>
        <dbReference type="Proteomes" id="UP000256964"/>
    </source>
</evidence>
<proteinExistence type="predicted"/>
<feature type="region of interest" description="Disordered" evidence="1">
    <location>
        <begin position="19"/>
        <end position="93"/>
    </location>
</feature>
<feature type="compositionally biased region" description="Acidic residues" evidence="1">
    <location>
        <begin position="157"/>
        <end position="181"/>
    </location>
</feature>
<organism evidence="2 3">
    <name type="scientific">Lentinus brumalis</name>
    <dbReference type="NCBI Taxonomy" id="2498619"/>
    <lineage>
        <taxon>Eukaryota</taxon>
        <taxon>Fungi</taxon>
        <taxon>Dikarya</taxon>
        <taxon>Basidiomycota</taxon>
        <taxon>Agaricomycotina</taxon>
        <taxon>Agaricomycetes</taxon>
        <taxon>Polyporales</taxon>
        <taxon>Polyporaceae</taxon>
        <taxon>Lentinus</taxon>
    </lineage>
</organism>